<protein>
    <submittedName>
        <fullName evidence="1">Uncharacterized protein</fullName>
    </submittedName>
</protein>
<dbReference type="Proteomes" id="UP000075663">
    <property type="component" value="Unassembled WGS sequence"/>
</dbReference>
<organism evidence="1 2">
    <name type="scientific">Roseivirga seohaensis</name>
    <dbReference type="NCBI Taxonomy" id="1914963"/>
    <lineage>
        <taxon>Bacteria</taxon>
        <taxon>Pseudomonadati</taxon>
        <taxon>Bacteroidota</taxon>
        <taxon>Cytophagia</taxon>
        <taxon>Cytophagales</taxon>
        <taxon>Roseivirgaceae</taxon>
        <taxon>Roseivirga</taxon>
    </lineage>
</organism>
<comment type="caution">
    <text evidence="1">The sequence shown here is derived from an EMBL/GenBank/DDBJ whole genome shotgun (WGS) entry which is preliminary data.</text>
</comment>
<evidence type="ECO:0000313" key="1">
    <source>
        <dbReference type="EMBL" id="KYG85265.1"/>
    </source>
</evidence>
<dbReference type="AlphaFoldDB" id="A0A150Y356"/>
<evidence type="ECO:0000313" key="2">
    <source>
        <dbReference type="Proteomes" id="UP000075663"/>
    </source>
</evidence>
<reference evidence="1 2" key="1">
    <citation type="submission" date="2016-01" db="EMBL/GenBank/DDBJ databases">
        <title>Genome sequencing of Roseivirga seohaensis SW-152.</title>
        <authorList>
            <person name="Selvaratnam C."/>
            <person name="Thevarajoo S."/>
            <person name="Goh K.M."/>
            <person name="Ee R."/>
            <person name="Chan K.-G."/>
            <person name="Chong C.S."/>
        </authorList>
    </citation>
    <scope>NUCLEOTIDE SEQUENCE [LARGE SCALE GENOMIC DNA]</scope>
    <source>
        <strain evidence="1 2">SW-152</strain>
    </source>
</reference>
<dbReference type="EMBL" id="LRPB01000005">
    <property type="protein sequence ID" value="KYG85265.1"/>
    <property type="molecule type" value="Genomic_DNA"/>
</dbReference>
<gene>
    <name evidence="1" type="ORF">AWW67_16270</name>
</gene>
<accession>A0A150Y356</accession>
<proteinExistence type="predicted"/>
<name>A0A150Y356_9BACT</name>
<sequence length="67" mass="7800">MILKTTKHGKYFKEIYAKEVDGVSFEVNCPLCGKLQYVTFKEFEYSKCKGRLSHGSKSSCMIMFEKF</sequence>